<keyword evidence="1" id="KW-0732">Signal</keyword>
<evidence type="ECO:0008006" key="4">
    <source>
        <dbReference type="Google" id="ProtNLM"/>
    </source>
</evidence>
<dbReference type="RefSeq" id="WP_380760845.1">
    <property type="nucleotide sequence ID" value="NZ_JBHSRF010000076.1"/>
</dbReference>
<gene>
    <name evidence="2" type="ORF">ACFP1K_33120</name>
</gene>
<organism evidence="2 3">
    <name type="scientific">Sphaerisporangium aureirubrum</name>
    <dbReference type="NCBI Taxonomy" id="1544736"/>
    <lineage>
        <taxon>Bacteria</taxon>
        <taxon>Bacillati</taxon>
        <taxon>Actinomycetota</taxon>
        <taxon>Actinomycetes</taxon>
        <taxon>Streptosporangiales</taxon>
        <taxon>Streptosporangiaceae</taxon>
        <taxon>Sphaerisporangium</taxon>
    </lineage>
</organism>
<proteinExistence type="predicted"/>
<feature type="chain" id="PRO_5045574906" description="Secreted protein" evidence="1">
    <location>
        <begin position="29"/>
        <end position="70"/>
    </location>
</feature>
<evidence type="ECO:0000313" key="3">
    <source>
        <dbReference type="Proteomes" id="UP001596137"/>
    </source>
</evidence>
<comment type="caution">
    <text evidence="2">The sequence shown here is derived from an EMBL/GenBank/DDBJ whole genome shotgun (WGS) entry which is preliminary data.</text>
</comment>
<accession>A0ABW1NRR7</accession>
<reference evidence="3" key="1">
    <citation type="journal article" date="2019" name="Int. J. Syst. Evol. Microbiol.">
        <title>The Global Catalogue of Microorganisms (GCM) 10K type strain sequencing project: providing services to taxonomists for standard genome sequencing and annotation.</title>
        <authorList>
            <consortium name="The Broad Institute Genomics Platform"/>
            <consortium name="The Broad Institute Genome Sequencing Center for Infectious Disease"/>
            <person name="Wu L."/>
            <person name="Ma J."/>
        </authorList>
    </citation>
    <scope>NUCLEOTIDE SEQUENCE [LARGE SCALE GENOMIC DNA]</scope>
    <source>
        <strain evidence="3">JCM 30346</strain>
    </source>
</reference>
<sequence>MRTVRTLLASAILAAGLAITLTATPAHAETLRNVYYTSSECYRVGNLGVSSGWWTYYHCDLQYNFWFLYA</sequence>
<feature type="signal peptide" evidence="1">
    <location>
        <begin position="1"/>
        <end position="28"/>
    </location>
</feature>
<evidence type="ECO:0000256" key="1">
    <source>
        <dbReference type="SAM" id="SignalP"/>
    </source>
</evidence>
<dbReference type="Proteomes" id="UP001596137">
    <property type="component" value="Unassembled WGS sequence"/>
</dbReference>
<dbReference type="EMBL" id="JBHSRF010000076">
    <property type="protein sequence ID" value="MFC6086049.1"/>
    <property type="molecule type" value="Genomic_DNA"/>
</dbReference>
<evidence type="ECO:0000313" key="2">
    <source>
        <dbReference type="EMBL" id="MFC6086049.1"/>
    </source>
</evidence>
<protein>
    <recommendedName>
        <fullName evidence="4">Secreted protein</fullName>
    </recommendedName>
</protein>
<keyword evidence="3" id="KW-1185">Reference proteome</keyword>
<name>A0ABW1NRR7_9ACTN</name>